<dbReference type="EMBL" id="NBNE01000994">
    <property type="protein sequence ID" value="OWZ16108.1"/>
    <property type="molecule type" value="Genomic_DNA"/>
</dbReference>
<proteinExistence type="predicted"/>
<organism evidence="2 3">
    <name type="scientific">Phytophthora megakarya</name>
    <dbReference type="NCBI Taxonomy" id="4795"/>
    <lineage>
        <taxon>Eukaryota</taxon>
        <taxon>Sar</taxon>
        <taxon>Stramenopiles</taxon>
        <taxon>Oomycota</taxon>
        <taxon>Peronosporomycetes</taxon>
        <taxon>Peronosporales</taxon>
        <taxon>Peronosporaceae</taxon>
        <taxon>Phytophthora</taxon>
    </lineage>
</organism>
<feature type="chain" id="PRO_5012104152" description="RxLR effector protein" evidence="1">
    <location>
        <begin position="20"/>
        <end position="335"/>
    </location>
</feature>
<accession>A0A225WFS0</accession>
<keyword evidence="1" id="KW-0732">Signal</keyword>
<protein>
    <recommendedName>
        <fullName evidence="4">RxLR effector protein</fullName>
    </recommendedName>
</protein>
<evidence type="ECO:0008006" key="4">
    <source>
        <dbReference type="Google" id="ProtNLM"/>
    </source>
</evidence>
<dbReference type="AlphaFoldDB" id="A0A225WFS0"/>
<keyword evidence="3" id="KW-1185">Reference proteome</keyword>
<dbReference type="Proteomes" id="UP000198211">
    <property type="component" value="Unassembled WGS sequence"/>
</dbReference>
<evidence type="ECO:0000313" key="3">
    <source>
        <dbReference type="Proteomes" id="UP000198211"/>
    </source>
</evidence>
<name>A0A225WFS0_9STRA</name>
<reference evidence="3" key="1">
    <citation type="submission" date="2017-03" db="EMBL/GenBank/DDBJ databases">
        <title>Phytopthora megakarya and P. palmivora, two closely related causual agents of cacao black pod achieved similar genome size and gene model numbers by different mechanisms.</title>
        <authorList>
            <person name="Ali S."/>
            <person name="Shao J."/>
            <person name="Larry D.J."/>
            <person name="Kronmiller B."/>
            <person name="Shen D."/>
            <person name="Strem M.D."/>
            <person name="Melnick R.L."/>
            <person name="Guiltinan M.J."/>
            <person name="Tyler B.M."/>
            <person name="Meinhardt L.W."/>
            <person name="Bailey B.A."/>
        </authorList>
    </citation>
    <scope>NUCLEOTIDE SEQUENCE [LARGE SCALE GENOMIC DNA]</scope>
    <source>
        <strain evidence="3">zdho120</strain>
    </source>
</reference>
<feature type="signal peptide" evidence="1">
    <location>
        <begin position="1"/>
        <end position="19"/>
    </location>
</feature>
<gene>
    <name evidence="2" type="ORF">PHMEG_00010146</name>
</gene>
<comment type="caution">
    <text evidence="2">The sequence shown here is derived from an EMBL/GenBank/DDBJ whole genome shotgun (WGS) entry which is preliminary data.</text>
</comment>
<sequence>MRMLIIVVFFINIFCAGIGVLSTSEQETTWNATPLKRSLAATTTEKSLRMQTAAGATGFGTNGGTDDEERVHLQGLSALAILDKETWTVSKLIKDADYRIWAKKMLSPEKVFTGKFHIRVAREAIDNNKKVVQCFRYRRVDPRFKLLEEFTKVTKDTTATKRSLRTQEACVVNPSDVHVGVNNYRRANIQALSLLNSIQKLGEFNWLFWKKNPKRLFEYFNLHKAGFKIDEKAGYPVVPVCNRLQSRERSREAFGRSNLLNLEKSEASEAKLALSVQAVERVSPRDQGEIPESIGNVVRNIFSSNRLNWGTDSAQLYNIAKEYVRFAFGLGAGLR</sequence>
<evidence type="ECO:0000256" key="1">
    <source>
        <dbReference type="SAM" id="SignalP"/>
    </source>
</evidence>
<evidence type="ECO:0000313" key="2">
    <source>
        <dbReference type="EMBL" id="OWZ16108.1"/>
    </source>
</evidence>